<dbReference type="InterPro" id="IPR001261">
    <property type="entry name" value="ArgE/DapE_CS"/>
</dbReference>
<name>A0A0G0K598_9BACT</name>
<accession>A0A0G0K598</accession>
<dbReference type="GO" id="GO:0016787">
    <property type="term" value="F:hydrolase activity"/>
    <property type="evidence" value="ECO:0007669"/>
    <property type="project" value="UniProtKB-KW"/>
</dbReference>
<dbReference type="PROSITE" id="PS00758">
    <property type="entry name" value="ARGE_DAPE_CPG2_1"/>
    <property type="match status" value="1"/>
</dbReference>
<protein>
    <submittedName>
        <fullName evidence="5">Metallopeptidase M20, ArgE/dapE family protein</fullName>
    </submittedName>
</protein>
<sequence>MRTLTHHELLKKLVEINSVYPNEEEISNFCIDLLKDLNFDIDVVDIGNGRKNILAKRGKGDTAILFYGHLDTVGVVNSEEWNTDPFKLTQKGNNYYGLGVSDMKSGISSFLTALKNFPGYIKILLSVDEENISEGAWTVLEKKPEFFKDVNLIIASEPTMNAQLNSLTNGRVGRRVFEVTVAGKAAHLFNQSEGIDSINKLTGFMSKVYDLEKSLFESKYSRIQIRKISGESVGMSVPALATCEIEVLLGFGDTEKSVLEKLNQIDESVQIRLKDRKTPYLDPYLFKDYPFKEMIEEIIEKRIGKKVEYVYRSSVGDENVLATLGIPVITWGTKGGNEHTNNEYLEIKSFDQLNKMQEEFLSNLTKL</sequence>
<comment type="caution">
    <text evidence="5">The sequence shown here is derived from an EMBL/GenBank/DDBJ whole genome shotgun (WGS) entry which is preliminary data.</text>
</comment>
<reference evidence="5 6" key="1">
    <citation type="journal article" date="2015" name="Nature">
        <title>rRNA introns, odd ribosomes, and small enigmatic genomes across a large radiation of phyla.</title>
        <authorList>
            <person name="Brown C.T."/>
            <person name="Hug L.A."/>
            <person name="Thomas B.C."/>
            <person name="Sharon I."/>
            <person name="Castelle C.J."/>
            <person name="Singh A."/>
            <person name="Wilkins M.J."/>
            <person name="Williams K.H."/>
            <person name="Banfield J.F."/>
        </authorList>
    </citation>
    <scope>NUCLEOTIDE SEQUENCE [LARGE SCALE GENOMIC DNA]</scope>
</reference>
<evidence type="ECO:0000256" key="1">
    <source>
        <dbReference type="ARBA" id="ARBA00001947"/>
    </source>
</evidence>
<keyword evidence="3" id="KW-0862">Zinc</keyword>
<dbReference type="Proteomes" id="UP000034181">
    <property type="component" value="Unassembled WGS sequence"/>
</dbReference>
<dbReference type="PANTHER" id="PTHR43808">
    <property type="entry name" value="ACETYLORNITHINE DEACETYLASE"/>
    <property type="match status" value="1"/>
</dbReference>
<dbReference type="Gene3D" id="3.40.630.10">
    <property type="entry name" value="Zn peptidases"/>
    <property type="match status" value="2"/>
</dbReference>
<gene>
    <name evidence="5" type="ORF">US96_C0022G0004</name>
</gene>
<comment type="cofactor">
    <cofactor evidence="1">
        <name>Zn(2+)</name>
        <dbReference type="ChEBI" id="CHEBI:29105"/>
    </cofactor>
</comment>
<feature type="domain" description="Peptidase M20 dimerisation" evidence="4">
    <location>
        <begin position="170"/>
        <end position="265"/>
    </location>
</feature>
<dbReference type="InterPro" id="IPR002933">
    <property type="entry name" value="Peptidase_M20"/>
</dbReference>
<dbReference type="SUPFAM" id="SSF53187">
    <property type="entry name" value="Zn-dependent exopeptidases"/>
    <property type="match status" value="1"/>
</dbReference>
<dbReference type="Pfam" id="PF01546">
    <property type="entry name" value="Peptidase_M20"/>
    <property type="match status" value="1"/>
</dbReference>
<evidence type="ECO:0000259" key="4">
    <source>
        <dbReference type="Pfam" id="PF07687"/>
    </source>
</evidence>
<proteinExistence type="predicted"/>
<dbReference type="Pfam" id="PF07687">
    <property type="entry name" value="M20_dimer"/>
    <property type="match status" value="1"/>
</dbReference>
<dbReference type="AlphaFoldDB" id="A0A0G0K598"/>
<evidence type="ECO:0000256" key="3">
    <source>
        <dbReference type="ARBA" id="ARBA00022833"/>
    </source>
</evidence>
<dbReference type="EMBL" id="LBUZ01000022">
    <property type="protein sequence ID" value="KKQ74898.1"/>
    <property type="molecule type" value="Genomic_DNA"/>
</dbReference>
<organism evidence="5 6">
    <name type="scientific">Candidatus Woesebacteria bacterium GW2011_GWB1_38_5b</name>
    <dbReference type="NCBI Taxonomy" id="1618569"/>
    <lineage>
        <taxon>Bacteria</taxon>
        <taxon>Candidatus Woeseibacteriota</taxon>
    </lineage>
</organism>
<dbReference type="InterPro" id="IPR011650">
    <property type="entry name" value="Peptidase_M20_dimer"/>
</dbReference>
<evidence type="ECO:0000313" key="6">
    <source>
        <dbReference type="Proteomes" id="UP000034181"/>
    </source>
</evidence>
<dbReference type="InterPro" id="IPR050072">
    <property type="entry name" value="Peptidase_M20A"/>
</dbReference>
<evidence type="ECO:0000313" key="5">
    <source>
        <dbReference type="EMBL" id="KKQ74898.1"/>
    </source>
</evidence>
<evidence type="ECO:0000256" key="2">
    <source>
        <dbReference type="ARBA" id="ARBA00022801"/>
    </source>
</evidence>
<keyword evidence="2" id="KW-0378">Hydrolase</keyword>
<dbReference type="PANTHER" id="PTHR43808:SF8">
    <property type="entry name" value="PEPTIDASE M20 DIMERISATION DOMAIN-CONTAINING PROTEIN"/>
    <property type="match status" value="1"/>
</dbReference>